<reference evidence="2" key="1">
    <citation type="submission" date="2020-11" db="EMBL/GenBank/DDBJ databases">
        <authorList>
            <consortium name="DOE Joint Genome Institute"/>
            <person name="Ahrendt S."/>
            <person name="Riley R."/>
            <person name="Andreopoulos W."/>
            <person name="Labutti K."/>
            <person name="Pangilinan J."/>
            <person name="Ruiz-Duenas F.J."/>
            <person name="Barrasa J.M."/>
            <person name="Sanchez-Garcia M."/>
            <person name="Camarero S."/>
            <person name="Miyauchi S."/>
            <person name="Serrano A."/>
            <person name="Linde D."/>
            <person name="Babiker R."/>
            <person name="Drula E."/>
            <person name="Ayuso-Fernandez I."/>
            <person name="Pacheco R."/>
            <person name="Padilla G."/>
            <person name="Ferreira P."/>
            <person name="Barriuso J."/>
            <person name="Kellner H."/>
            <person name="Castanera R."/>
            <person name="Alfaro M."/>
            <person name="Ramirez L."/>
            <person name="Pisabarro A.G."/>
            <person name="Kuo A."/>
            <person name="Tritt A."/>
            <person name="Lipzen A."/>
            <person name="He G."/>
            <person name="Yan M."/>
            <person name="Ng V."/>
            <person name="Cullen D."/>
            <person name="Martin F."/>
            <person name="Rosso M.-N."/>
            <person name="Henrissat B."/>
            <person name="Hibbett D."/>
            <person name="Martinez A.T."/>
            <person name="Grigoriev I.V."/>
        </authorList>
    </citation>
    <scope>NUCLEOTIDE SEQUENCE</scope>
    <source>
        <strain evidence="2">CIRM-BRFM 674</strain>
    </source>
</reference>
<organism evidence="2 3">
    <name type="scientific">Pholiota conissans</name>
    <dbReference type="NCBI Taxonomy" id="109636"/>
    <lineage>
        <taxon>Eukaryota</taxon>
        <taxon>Fungi</taxon>
        <taxon>Dikarya</taxon>
        <taxon>Basidiomycota</taxon>
        <taxon>Agaricomycotina</taxon>
        <taxon>Agaricomycetes</taxon>
        <taxon>Agaricomycetidae</taxon>
        <taxon>Agaricales</taxon>
        <taxon>Agaricineae</taxon>
        <taxon>Strophariaceae</taxon>
        <taxon>Pholiota</taxon>
    </lineage>
</organism>
<feature type="region of interest" description="Disordered" evidence="1">
    <location>
        <begin position="92"/>
        <end position="130"/>
    </location>
</feature>
<sequence length="130" mass="13831">MKVVYLTVGENEQSHVDTPTETIDLVESKSPVLLTPPVPKDTNSPLPLAKPSSASGAQVLSPISGTVMEKVAQKSTGGHALRETISLTPKDLASNLPLETQPSKRARTKITARKSTGGHAPRKPLPFPYL</sequence>
<gene>
    <name evidence="2" type="ORF">BDN70DRAFT_932808</name>
</gene>
<feature type="region of interest" description="Disordered" evidence="1">
    <location>
        <begin position="32"/>
        <end position="58"/>
    </location>
</feature>
<evidence type="ECO:0000256" key="1">
    <source>
        <dbReference type="SAM" id="MobiDB-lite"/>
    </source>
</evidence>
<feature type="compositionally biased region" description="Low complexity" evidence="1">
    <location>
        <begin position="44"/>
        <end position="55"/>
    </location>
</feature>
<name>A0A9P5Z1J7_9AGAR</name>
<proteinExistence type="predicted"/>
<comment type="caution">
    <text evidence="2">The sequence shown here is derived from an EMBL/GenBank/DDBJ whole genome shotgun (WGS) entry which is preliminary data.</text>
</comment>
<dbReference type="Proteomes" id="UP000807469">
    <property type="component" value="Unassembled WGS sequence"/>
</dbReference>
<keyword evidence="3" id="KW-1185">Reference proteome</keyword>
<dbReference type="AlphaFoldDB" id="A0A9P5Z1J7"/>
<accession>A0A9P5Z1J7</accession>
<evidence type="ECO:0000313" key="3">
    <source>
        <dbReference type="Proteomes" id="UP000807469"/>
    </source>
</evidence>
<dbReference type="EMBL" id="MU155219">
    <property type="protein sequence ID" value="KAF9479141.1"/>
    <property type="molecule type" value="Genomic_DNA"/>
</dbReference>
<evidence type="ECO:0000313" key="2">
    <source>
        <dbReference type="EMBL" id="KAF9479141.1"/>
    </source>
</evidence>
<protein>
    <submittedName>
        <fullName evidence="2">Uncharacterized protein</fullName>
    </submittedName>
</protein>